<reference evidence="3 4" key="1">
    <citation type="submission" date="2020-08" db="EMBL/GenBank/DDBJ databases">
        <title>Genomic Encyclopedia of Type Strains, Phase IV (KMG-V): Genome sequencing to study the core and pangenomes of soil and plant-associated prokaryotes.</title>
        <authorList>
            <person name="Whitman W."/>
        </authorList>
    </citation>
    <scope>NUCLEOTIDE SEQUENCE [LARGE SCALE GENOMIC DNA]</scope>
    <source>
        <strain evidence="3 4">MP7CTX6</strain>
    </source>
</reference>
<organism evidence="3 4">
    <name type="scientific">Pedobacter cryoconitis</name>
    <dbReference type="NCBI Taxonomy" id="188932"/>
    <lineage>
        <taxon>Bacteria</taxon>
        <taxon>Pseudomonadati</taxon>
        <taxon>Bacteroidota</taxon>
        <taxon>Sphingobacteriia</taxon>
        <taxon>Sphingobacteriales</taxon>
        <taxon>Sphingobacteriaceae</taxon>
        <taxon>Pedobacter</taxon>
    </lineage>
</organism>
<dbReference type="Pfam" id="PF10088">
    <property type="entry name" value="DUF2326"/>
    <property type="match status" value="1"/>
</dbReference>
<dbReference type="RefSeq" id="WP_183869326.1">
    <property type="nucleotide sequence ID" value="NZ_JACHCF010000011.1"/>
</dbReference>
<sequence length="570" mass="66720">MFLKELSITSEHKVIRELYFHKGINLIVDESNEGITGNSVGKTTVLKLIDFCLGGNPKHIYQDSENKKQDYKLVKDFLISNKVLITLVLTSDLDDENAENVVIQRNFLARKEIIRRINNEDYTEIEFELKLLSLLFPNQNMSKPSFRQIISHNIRWRDESINNTLKTLDGYTSDAEYETLYLYLLGCEFLKGNAKQEILAKLKQEETYKSRLERNQTKTAYEATLGLINNDIETLNIKKSNLNINENFEADLRNLNQLKYQINKTSLEISRLNIRRELIEETEQELKTTTSNIDIQQLRLIYEQASSQISNLQKTFEDLVEYHNQMIGQKIDFISKELPVIEQEIEHKNSVLKRLLDDEKKLANIIAKSDSFEELEAVIIQLNEKFQRKGEYENIIQLLEEVEGNMKEYNSQLKEIDDELFSDSFEQTVKDQLRKFNKYFAAISNELYGEQYALKYDIVTNSKGQRLYKFNAFNTNLSSGKKQGEISCFDIAYIMFANEEGFPTLHFLLNDKKELMHDNQLVKIADFVNRNNIQFVASILKDKLPEELNKEEYFVAKLSDTDKLFRIENF</sequence>
<proteinExistence type="predicted"/>
<accession>A0A7W8YX05</accession>
<feature type="coiled-coil region" evidence="1">
    <location>
        <begin position="255"/>
        <end position="315"/>
    </location>
</feature>
<dbReference type="Proteomes" id="UP000537718">
    <property type="component" value="Unassembled WGS sequence"/>
</dbReference>
<name>A0A7W8YX05_9SPHI</name>
<evidence type="ECO:0000256" key="1">
    <source>
        <dbReference type="SAM" id="Coils"/>
    </source>
</evidence>
<feature type="domain" description="DUF2326" evidence="2">
    <location>
        <begin position="443"/>
        <end position="568"/>
    </location>
</feature>
<dbReference type="Gene3D" id="3.40.50.300">
    <property type="entry name" value="P-loop containing nucleotide triphosphate hydrolases"/>
    <property type="match status" value="1"/>
</dbReference>
<keyword evidence="1" id="KW-0175">Coiled coil</keyword>
<gene>
    <name evidence="3" type="ORF">HDE69_004290</name>
</gene>
<protein>
    <submittedName>
        <fullName evidence="3">Uncharacterized protein YydD (DUF2326 family)</fullName>
    </submittedName>
</protein>
<comment type="caution">
    <text evidence="3">The sequence shown here is derived from an EMBL/GenBank/DDBJ whole genome shotgun (WGS) entry which is preliminary data.</text>
</comment>
<dbReference type="AlphaFoldDB" id="A0A7W8YX05"/>
<evidence type="ECO:0000259" key="2">
    <source>
        <dbReference type="Pfam" id="PF10088"/>
    </source>
</evidence>
<dbReference type="InterPro" id="IPR027417">
    <property type="entry name" value="P-loop_NTPase"/>
</dbReference>
<evidence type="ECO:0000313" key="4">
    <source>
        <dbReference type="Proteomes" id="UP000537718"/>
    </source>
</evidence>
<feature type="coiled-coil region" evidence="1">
    <location>
        <begin position="392"/>
        <end position="419"/>
    </location>
</feature>
<evidence type="ECO:0000313" key="3">
    <source>
        <dbReference type="EMBL" id="MBB5623207.1"/>
    </source>
</evidence>
<dbReference type="EMBL" id="JACHCF010000011">
    <property type="protein sequence ID" value="MBB5623207.1"/>
    <property type="molecule type" value="Genomic_DNA"/>
</dbReference>
<dbReference type="InterPro" id="IPR018760">
    <property type="entry name" value="DUF2326"/>
</dbReference>